<evidence type="ECO:0000259" key="2">
    <source>
        <dbReference type="Pfam" id="PF18962"/>
    </source>
</evidence>
<protein>
    <submittedName>
        <fullName evidence="3">T9SS type A sorting domain-containing protein</fullName>
    </submittedName>
</protein>
<evidence type="ECO:0000313" key="4">
    <source>
        <dbReference type="Proteomes" id="UP000470771"/>
    </source>
</evidence>
<dbReference type="Proteomes" id="UP000470771">
    <property type="component" value="Unassembled WGS sequence"/>
</dbReference>
<dbReference type="InterPro" id="IPR026444">
    <property type="entry name" value="Secre_tail"/>
</dbReference>
<gene>
    <name evidence="3" type="ORF">GQN54_15295</name>
</gene>
<keyword evidence="4" id="KW-1185">Reference proteome</keyword>
<proteinExistence type="predicted"/>
<dbReference type="PANTHER" id="PTHR35580">
    <property type="entry name" value="CELL SURFACE GLYCOPROTEIN (S-LAYER PROTEIN)-LIKE PROTEIN"/>
    <property type="match status" value="1"/>
</dbReference>
<comment type="caution">
    <text evidence="3">The sequence shown here is derived from an EMBL/GenBank/DDBJ whole genome shotgun (WGS) entry which is preliminary data.</text>
</comment>
<accession>A0A6N9NQC6</accession>
<organism evidence="3 4">
    <name type="scientific">Acidiluteibacter ferrifornacis</name>
    <dbReference type="NCBI Taxonomy" id="2692424"/>
    <lineage>
        <taxon>Bacteria</taxon>
        <taxon>Pseudomonadati</taxon>
        <taxon>Bacteroidota</taxon>
        <taxon>Flavobacteriia</taxon>
        <taxon>Flavobacteriales</taxon>
        <taxon>Cryomorphaceae</taxon>
        <taxon>Acidiluteibacter</taxon>
    </lineage>
</organism>
<dbReference type="PANTHER" id="PTHR35580:SF1">
    <property type="entry name" value="PHYTASE-LIKE DOMAIN-CONTAINING PROTEIN"/>
    <property type="match status" value="1"/>
</dbReference>
<feature type="domain" description="Secretion system C-terminal sorting" evidence="2">
    <location>
        <begin position="1305"/>
        <end position="1381"/>
    </location>
</feature>
<dbReference type="InterPro" id="IPR052918">
    <property type="entry name" value="Motility_Chemotaxis_Reg"/>
</dbReference>
<dbReference type="Pfam" id="PF18962">
    <property type="entry name" value="Por_Secre_tail"/>
    <property type="match status" value="1"/>
</dbReference>
<name>A0A6N9NQC6_9FLAO</name>
<evidence type="ECO:0000313" key="3">
    <source>
        <dbReference type="EMBL" id="NBG67490.1"/>
    </source>
</evidence>
<dbReference type="NCBIfam" id="TIGR04183">
    <property type="entry name" value="Por_Secre_tail"/>
    <property type="match status" value="1"/>
</dbReference>
<dbReference type="EMBL" id="WWNE01000023">
    <property type="protein sequence ID" value="NBG67490.1"/>
    <property type="molecule type" value="Genomic_DNA"/>
</dbReference>
<reference evidence="3 4" key="1">
    <citation type="submission" date="2019-12" db="EMBL/GenBank/DDBJ databases">
        <authorList>
            <person name="Zhao J."/>
        </authorList>
    </citation>
    <scope>NUCLEOTIDE SEQUENCE [LARGE SCALE GENOMIC DNA]</scope>
    <source>
        <strain evidence="3 4">S-15</strain>
    </source>
</reference>
<keyword evidence="1" id="KW-0732">Signal</keyword>
<sequence length="1383" mass="149218">MKKSYLLLVGTFFLLINIIQAQRFDWLETYGVRFSNSTSSTKVYENNVYVASTFISTISIGPTTLNTQNSHTRSIYISNYDTLGNFRWAIKGGSNSNSESFIDMELDRWGNIYIAGSFINTTTWGGLTLNTSGGGDGTPGVVSEAFIVKLNPQGVAQWIQGVYGPGTNYHINYISDISVVDSSVYFYGPLNRTIEVTNSTKTLIQPIGTSQENFYVARWDLNGNLNLLSKVLQQAYYTNSFPGKITGKNDSTYLITARLRNVYYLGSNNLLANGDYYNHELYIIEYTNHYCNWFKSTTSLYTSSSALGGDIELGNNGDIYIAGTFHQTFRLENQTINADLNHINLFVAKLNSRGNLIHLKQYPVKLFRLPKMKYTANDELVLIGEFEDSLEINNIKTFSNGSKDIIVANLDTALNFNWYQTGGGVYDDYGVSISNDRGSNIYVLGTYNSLGLSHFGTTYLNGSNNTYTAILSKMSECVKTQIPFTFNADTNLCQGQSVNIQATPVAGSTFQWLKDSSLLVSQTNNNLTVNSKGYYQVITNLAGCTDTSRGVRVQVGTPPTVSLTLSDTVCEINNPFSLSGGFPIGGIYKGPGILNNIFDPSSTGVGHKTITYIYSNQGCRDSASVVIYVKPAPTVFFAPPANICISSPPFTLTNATPNGGSYTGNGVSDGVFNPMLAGVGNHVITYTYSDSIGCSSSFTQTIQVDTIETVTLASLPTFCIDDGAYVLNEGSPSNGIYQGTGIVNGVFYPSISGIGTFLVRYVFNNECIKDTVSSIITVKPKPTVTLSSFSPVCKGTSMITLSGGLPTNGVYSGVGVINGQFNPTSEGTYKIYYDYTDSLGCSSKDSSNLVVNPLPSITLTNDTTICAGTSITLTVSGGNSYTWSNLATTSSITVSPATTTKYYVTSINSNACQKIDSVTVSVTPNPTASIGGDFFICEGSSTTLTASGGVRYAWSNSINTVTNSVSPLISSSYTVTVTNSLGCTSTASQLVTVNPKPIVTLASFPAVCEEDSIITLSGGSPSNGTYSGVGVINGQFNPTNSGTYKIYYNYIDGLGCSSSDSSSLIVNSLPTIGLTNDTTICAGDSITLTASGGTTYIWSNSATTSSITTAPTSTTMYYVSISNGNACSRMDSVVVTVSQIPTLTVSNDSSICLGDTIVLMASSNFTNYSWNTNETTSSIQVHPPKTQWYIVKSYNGTSCFAIDSTLVTVNIGTPLNIGPDTTLNSTFTSYVYDAGAGYLTYLWFDNSTSQTKNINYNPLKAGKTDTISVIAYNYIGCPSLDTAKVFYDFNTLINNSDISEFEWEIYPNPTTGLVNLQFSNEFTSTKLIEVFDLNGKLILSKLLLTNEYVTKLNLAENKLEIGLYTIRVTSNLKVLYKKLVITY</sequence>
<dbReference type="RefSeq" id="WP_160634450.1">
    <property type="nucleotide sequence ID" value="NZ_WWNE01000023.1"/>
</dbReference>
<evidence type="ECO:0000256" key="1">
    <source>
        <dbReference type="ARBA" id="ARBA00022729"/>
    </source>
</evidence>